<evidence type="ECO:0000259" key="4">
    <source>
        <dbReference type="Pfam" id="PF00561"/>
    </source>
</evidence>
<proteinExistence type="inferred from homology"/>
<keyword evidence="3" id="KW-0812">Transmembrane</keyword>
<reference evidence="5" key="1">
    <citation type="journal article" date="2016" name="Ticks Tick Borne Dis.">
        <title>De novo assembly and annotation of the salivary gland transcriptome of Rhipicephalus appendiculatus male and female ticks during blood feeding.</title>
        <authorList>
            <person name="de Castro M.H."/>
            <person name="de Klerk D."/>
            <person name="Pienaar R."/>
            <person name="Latif A.A."/>
            <person name="Rees D.J."/>
            <person name="Mans B.J."/>
        </authorList>
    </citation>
    <scope>NUCLEOTIDE SEQUENCE</scope>
    <source>
        <tissue evidence="5">Salivary glands</tissue>
    </source>
</reference>
<dbReference type="EMBL" id="GEDV01003341">
    <property type="protein sequence ID" value="JAP85216.1"/>
    <property type="molecule type" value="Transcribed_RNA"/>
</dbReference>
<dbReference type="InterPro" id="IPR000639">
    <property type="entry name" value="Epox_hydrolase-like"/>
</dbReference>
<dbReference type="PANTHER" id="PTHR43329">
    <property type="entry name" value="EPOXIDE HYDROLASE"/>
    <property type="match status" value="1"/>
</dbReference>
<keyword evidence="3" id="KW-1133">Transmembrane helix</keyword>
<keyword evidence="3" id="KW-0472">Membrane</keyword>
<dbReference type="InterPro" id="IPR029058">
    <property type="entry name" value="AB_hydrolase_fold"/>
</dbReference>
<dbReference type="Pfam" id="PF00561">
    <property type="entry name" value="Abhydrolase_1"/>
    <property type="match status" value="1"/>
</dbReference>
<keyword evidence="1 5" id="KW-0378">Hydrolase</keyword>
<accession>A0A131Z445</accession>
<protein>
    <submittedName>
        <fullName evidence="5">Soluble epoxide hydrolase</fullName>
    </submittedName>
</protein>
<name>A0A131Z445_RHIAP</name>
<feature type="transmembrane region" description="Helical" evidence="3">
    <location>
        <begin position="6"/>
        <end position="28"/>
    </location>
</feature>
<feature type="domain" description="AB hydrolase-1" evidence="4">
    <location>
        <begin position="82"/>
        <end position="321"/>
    </location>
</feature>
<dbReference type="PRINTS" id="PR00111">
    <property type="entry name" value="ABHYDROLASE"/>
</dbReference>
<dbReference type="PRINTS" id="PR00412">
    <property type="entry name" value="EPOXHYDRLASE"/>
</dbReference>
<evidence type="ECO:0000256" key="2">
    <source>
        <dbReference type="ARBA" id="ARBA00038334"/>
    </source>
</evidence>
<dbReference type="Gene3D" id="3.40.50.1820">
    <property type="entry name" value="alpha/beta hydrolase"/>
    <property type="match status" value="1"/>
</dbReference>
<dbReference type="GO" id="GO:0004301">
    <property type="term" value="F:epoxide hydrolase activity"/>
    <property type="evidence" value="ECO:0007669"/>
    <property type="project" value="UniProtKB-ARBA"/>
</dbReference>
<organism evidence="5">
    <name type="scientific">Rhipicephalus appendiculatus</name>
    <name type="common">Brown ear tick</name>
    <dbReference type="NCBI Taxonomy" id="34631"/>
    <lineage>
        <taxon>Eukaryota</taxon>
        <taxon>Metazoa</taxon>
        <taxon>Ecdysozoa</taxon>
        <taxon>Arthropoda</taxon>
        <taxon>Chelicerata</taxon>
        <taxon>Arachnida</taxon>
        <taxon>Acari</taxon>
        <taxon>Parasitiformes</taxon>
        <taxon>Ixodida</taxon>
        <taxon>Ixodoidea</taxon>
        <taxon>Ixodidae</taxon>
        <taxon>Rhipicephalinae</taxon>
        <taxon>Rhipicephalus</taxon>
        <taxon>Rhipicephalus</taxon>
    </lineage>
</organism>
<evidence type="ECO:0000313" key="5">
    <source>
        <dbReference type="EMBL" id="JAP85216.1"/>
    </source>
</evidence>
<evidence type="ECO:0000256" key="1">
    <source>
        <dbReference type="ARBA" id="ARBA00022801"/>
    </source>
</evidence>
<evidence type="ECO:0000256" key="3">
    <source>
        <dbReference type="SAM" id="Phobius"/>
    </source>
</evidence>
<dbReference type="AlphaFoldDB" id="A0A131Z445"/>
<sequence length="391" mass="46016">MVPPFIGPAVFFAIATAMGIWMTAYVNLQILIHGKGILIPQNRTVPDDFYNAKYGNHSNVTVGNISFHYVTKGCDVEENRTVLLLLHGFLDFWYIWNRLIPELGNDFCVVAPDLRGYGNTTRPNDTAEYLMRYLIEDVKGLVEEFSNNQSRKVVLVGHDWGGMISFCFATMYEKMIHRMIIINGMHPRAFTKQLFRSIRQMRMSWYQLPFRRPVVPEQYLIMKDLAFLDKVHKGFTQDEKYAHKYMYSQQGALTGTINYYRAFNNDSDQLSKIPYRKINVTTLILWGEHDEFIMTRVAFYNQYWLSNSVAIYYEGAGHFPQRECPQHVIGRIREFAKHGNVSIPEEKRWWLQRYWQSRDHCRESRKPRGTWIHRVPPFIPDKADLPKEMAE</sequence>
<dbReference type="InterPro" id="IPR000073">
    <property type="entry name" value="AB_hydrolase_1"/>
</dbReference>
<comment type="similarity">
    <text evidence="2">Belongs to the AB hydrolase superfamily. Epoxide hydrolase family.</text>
</comment>
<dbReference type="SUPFAM" id="SSF53474">
    <property type="entry name" value="alpha/beta-Hydrolases"/>
    <property type="match status" value="1"/>
</dbReference>